<feature type="binding site" evidence="11">
    <location>
        <position position="297"/>
    </location>
    <ligand>
        <name>Mg(2+)</name>
        <dbReference type="ChEBI" id="CHEBI:18420"/>
    </ligand>
</feature>
<evidence type="ECO:0000256" key="5">
    <source>
        <dbReference type="ARBA" id="ARBA00022723"/>
    </source>
</evidence>
<keyword evidence="6 10" id="KW-0274">FAD</keyword>
<keyword evidence="13" id="KW-1185">Reference proteome</keyword>
<evidence type="ECO:0000256" key="7">
    <source>
        <dbReference type="ARBA" id="ARBA00022842"/>
    </source>
</evidence>
<dbReference type="SUPFAM" id="SSF143631">
    <property type="entry name" value="ApbE-like"/>
    <property type="match status" value="1"/>
</dbReference>
<evidence type="ECO:0000256" key="8">
    <source>
        <dbReference type="ARBA" id="ARBA00031306"/>
    </source>
</evidence>
<dbReference type="GO" id="GO:0046872">
    <property type="term" value="F:metal ion binding"/>
    <property type="evidence" value="ECO:0007669"/>
    <property type="project" value="UniProtKB-UniRule"/>
</dbReference>
<dbReference type="PIRSF" id="PIRSF006268">
    <property type="entry name" value="ApbE"/>
    <property type="match status" value="1"/>
</dbReference>
<feature type="binding site" evidence="11">
    <location>
        <position position="301"/>
    </location>
    <ligand>
        <name>Mg(2+)</name>
        <dbReference type="ChEBI" id="CHEBI:18420"/>
    </ligand>
</feature>
<keyword evidence="7 10" id="KW-0460">Magnesium</keyword>
<dbReference type="EMBL" id="VUNS01000001">
    <property type="protein sequence ID" value="MST95710.1"/>
    <property type="molecule type" value="Genomic_DNA"/>
</dbReference>
<evidence type="ECO:0000256" key="1">
    <source>
        <dbReference type="ARBA" id="ARBA00011955"/>
    </source>
</evidence>
<dbReference type="RefSeq" id="WP_154416763.1">
    <property type="nucleotide sequence ID" value="NZ_DBFCGB010000247.1"/>
</dbReference>
<evidence type="ECO:0000256" key="2">
    <source>
        <dbReference type="ARBA" id="ARBA00016337"/>
    </source>
</evidence>
<accession>A0A844FWS8</accession>
<dbReference type="PANTHER" id="PTHR30040">
    <property type="entry name" value="THIAMINE BIOSYNTHESIS LIPOPROTEIN APBE"/>
    <property type="match status" value="1"/>
</dbReference>
<organism evidence="12 13">
    <name type="scientific">Victivallis lenta</name>
    <dbReference type="NCBI Taxonomy" id="2606640"/>
    <lineage>
        <taxon>Bacteria</taxon>
        <taxon>Pseudomonadati</taxon>
        <taxon>Lentisphaerota</taxon>
        <taxon>Lentisphaeria</taxon>
        <taxon>Victivallales</taxon>
        <taxon>Victivallaceae</taxon>
        <taxon>Victivallis</taxon>
    </lineage>
</organism>
<proteinExistence type="inferred from homology"/>
<dbReference type="InterPro" id="IPR003374">
    <property type="entry name" value="ApbE-like_sf"/>
</dbReference>
<comment type="catalytic activity">
    <reaction evidence="9 10">
        <text>L-threonyl-[protein] + FAD = FMN-L-threonyl-[protein] + AMP + H(+)</text>
        <dbReference type="Rhea" id="RHEA:36847"/>
        <dbReference type="Rhea" id="RHEA-COMP:11060"/>
        <dbReference type="Rhea" id="RHEA-COMP:11061"/>
        <dbReference type="ChEBI" id="CHEBI:15378"/>
        <dbReference type="ChEBI" id="CHEBI:30013"/>
        <dbReference type="ChEBI" id="CHEBI:57692"/>
        <dbReference type="ChEBI" id="CHEBI:74257"/>
        <dbReference type="ChEBI" id="CHEBI:456215"/>
        <dbReference type="EC" id="2.7.1.180"/>
    </reaction>
</comment>
<evidence type="ECO:0000313" key="12">
    <source>
        <dbReference type="EMBL" id="MST95710.1"/>
    </source>
</evidence>
<evidence type="ECO:0000256" key="4">
    <source>
        <dbReference type="ARBA" id="ARBA00022679"/>
    </source>
</evidence>
<protein>
    <recommendedName>
        <fullName evidence="2 10">FAD:protein FMN transferase</fullName>
        <ecNumber evidence="1 10">2.7.1.180</ecNumber>
    </recommendedName>
    <alternativeName>
        <fullName evidence="8 10">Flavin transferase</fullName>
    </alternativeName>
</protein>
<comment type="caution">
    <text evidence="12">The sequence shown here is derived from an EMBL/GenBank/DDBJ whole genome shotgun (WGS) entry which is preliminary data.</text>
</comment>
<name>A0A844FWS8_9BACT</name>
<dbReference type="AlphaFoldDB" id="A0A844FWS8"/>
<dbReference type="Proteomes" id="UP000435649">
    <property type="component" value="Unassembled WGS sequence"/>
</dbReference>
<keyword evidence="3 10" id="KW-0285">Flavoprotein</keyword>
<comment type="cofactor">
    <cofactor evidence="11">
        <name>Mg(2+)</name>
        <dbReference type="ChEBI" id="CHEBI:18420"/>
    </cofactor>
    <cofactor evidence="11">
        <name>Mn(2+)</name>
        <dbReference type="ChEBI" id="CHEBI:29035"/>
    </cofactor>
    <text evidence="11">Magnesium. Can also use manganese.</text>
</comment>
<dbReference type="GO" id="GO:0016740">
    <property type="term" value="F:transferase activity"/>
    <property type="evidence" value="ECO:0007669"/>
    <property type="project" value="UniProtKB-UniRule"/>
</dbReference>
<keyword evidence="5 10" id="KW-0479">Metal-binding</keyword>
<dbReference type="Pfam" id="PF02424">
    <property type="entry name" value="ApbE"/>
    <property type="match status" value="1"/>
</dbReference>
<gene>
    <name evidence="12" type="ORF">FYJ85_01435</name>
</gene>
<evidence type="ECO:0000256" key="6">
    <source>
        <dbReference type="ARBA" id="ARBA00022827"/>
    </source>
</evidence>
<reference evidence="12 13" key="1">
    <citation type="submission" date="2019-08" db="EMBL/GenBank/DDBJ databases">
        <title>In-depth cultivation of the pig gut microbiome towards novel bacterial diversity and tailored functional studies.</title>
        <authorList>
            <person name="Wylensek D."/>
            <person name="Hitch T.C.A."/>
            <person name="Clavel T."/>
        </authorList>
    </citation>
    <scope>NUCLEOTIDE SEQUENCE [LARGE SCALE GENOMIC DNA]</scope>
    <source>
        <strain evidence="12 13">BBE-744-WT-12</strain>
    </source>
</reference>
<keyword evidence="4 10" id="KW-0808">Transferase</keyword>
<sequence length="333" mass="36163">MTNRTRYGIALGLVLLTVLVLLVVRLADRTAERNAKFERTFPVMGTVAKFTFYGPPEAAREAADRAGAAFDRVVELCNLYDSGSELSRLNAKAAEEPFVCSPELWYLLLEARKAYLFSDGAFDITAKPLMDLWGFYRKRGDTLPSRQEIAEAQAKVGLDKASFDDAARSVKFTVPGMSFDLGGIAKGYAVDRAAEEAGKAGIRRGVIDLGGNLRLLPKPPPGQEAYRVGIRNPQKRSELLDDVLELCDVSLSTSGDYERFVTIGGRRYGHIMNPVTGLPTQDGGSVTVIAPSALLADWLSTAVFLGGEELARRAESAFSGVAVIITRPEPEKP</sequence>
<dbReference type="Gene3D" id="3.10.520.10">
    <property type="entry name" value="ApbE-like domains"/>
    <property type="match status" value="1"/>
</dbReference>
<dbReference type="EC" id="2.7.1.180" evidence="1 10"/>
<evidence type="ECO:0000256" key="11">
    <source>
        <dbReference type="PIRSR" id="PIRSR006268-2"/>
    </source>
</evidence>
<comment type="similarity">
    <text evidence="10">Belongs to the ApbE family.</text>
</comment>
<evidence type="ECO:0000256" key="3">
    <source>
        <dbReference type="ARBA" id="ARBA00022630"/>
    </source>
</evidence>
<evidence type="ECO:0000256" key="10">
    <source>
        <dbReference type="PIRNR" id="PIRNR006268"/>
    </source>
</evidence>
<dbReference type="InterPro" id="IPR024932">
    <property type="entry name" value="ApbE"/>
</dbReference>
<feature type="binding site" evidence="11">
    <location>
        <position position="183"/>
    </location>
    <ligand>
        <name>Mg(2+)</name>
        <dbReference type="ChEBI" id="CHEBI:18420"/>
    </ligand>
</feature>
<evidence type="ECO:0000256" key="9">
    <source>
        <dbReference type="ARBA" id="ARBA00048540"/>
    </source>
</evidence>
<evidence type="ECO:0000313" key="13">
    <source>
        <dbReference type="Proteomes" id="UP000435649"/>
    </source>
</evidence>
<dbReference type="PANTHER" id="PTHR30040:SF2">
    <property type="entry name" value="FAD:PROTEIN FMN TRANSFERASE"/>
    <property type="match status" value="1"/>
</dbReference>